<sequence>MQIKETILVKHPLEPLTGKEITKAVQLVKQKMNISESARFAEVILHEPEKETVLNFKEGDSIERQAHIILLEPETNETFEGVVSITKEDIHSWEFVPDVRPGFILDEFDQIESLVVNDPDYQAALLKRGVSDPSLVMVDPWSSGYFDIKEDEGKRLVRALAWVRPAKDENGYAYPLTGLIAVVDVNKMEILRIEDYGVKPLPPTDGAYIPEEANSYDLTFRTDVKPLDIIQSEGPSFTIDGHSIDWQKWKIRFGFTPREGLVIHTVSYEDKEKVRPILYRAALSEMVVPYGDTNPAHNWQNAFDAGEYGIGQLANSLELGCDCVGHIQYFDATMSNSKGEPFTIKNAVCLHEEDYGVAWKHTDWRTNRVEVRRSRRLVISFFATVANYDYGFFWSFYPDGTIECEVKLTGILNVGALDEGEKPKYGTEVAPQVNAPFHQHFFNFRIDTMIDGVNNSVTESHTVAEQAGPNNPNNNAFYPVSKTFKTETESVRNIDIASQRTWKVINPNSTNLMGQPVGYKLVTGENCFPFATDESTVIKRAGFIKNHLHVTKFDRDQMYASGKFPNQHKGGDSLEHYVKADRKIENEDVVLWYTMGHHHITRPEDWPVMPTAYQSFSLKPFGFFDRNPALDLPRPAAKAGASCSSNSSGSSCHN</sequence>
<dbReference type="NCBIfam" id="NF008559">
    <property type="entry name" value="PRK11504.1"/>
    <property type="match status" value="1"/>
</dbReference>
<evidence type="ECO:0000256" key="7">
    <source>
        <dbReference type="ARBA" id="ARBA00023008"/>
    </source>
</evidence>
<dbReference type="InterPro" id="IPR000269">
    <property type="entry name" value="Cu_amine_oxidase"/>
</dbReference>
<dbReference type="Gene3D" id="3.10.450.40">
    <property type="match status" value="2"/>
</dbReference>
<dbReference type="RefSeq" id="WP_090855924.1">
    <property type="nucleotide sequence ID" value="NZ_FNJU01000007.1"/>
</dbReference>
<dbReference type="InterPro" id="IPR036460">
    <property type="entry name" value="Cu_amine_oxidase_C_sf"/>
</dbReference>
<keyword evidence="17" id="KW-1185">Reference proteome</keyword>
<dbReference type="PANTHER" id="PTHR10638:SF41">
    <property type="entry name" value="AMINE OXIDASE"/>
    <property type="match status" value="1"/>
</dbReference>
<dbReference type="Pfam" id="PF21994">
    <property type="entry name" value="AGAO-like_N2"/>
    <property type="match status" value="1"/>
</dbReference>
<evidence type="ECO:0000256" key="12">
    <source>
        <dbReference type="SAM" id="MobiDB-lite"/>
    </source>
</evidence>
<comment type="subunit">
    <text evidence="3">Homodimer.</text>
</comment>
<dbReference type="PROSITE" id="PS01165">
    <property type="entry name" value="COPPER_AMINE_OXID_2"/>
    <property type="match status" value="1"/>
</dbReference>
<feature type="modified residue" description="2',4',5'-topaquinone" evidence="10">
    <location>
        <position position="388"/>
    </location>
</feature>
<feature type="active site" description="Schiff-base intermediate with substrate; via topaquinone" evidence="9">
    <location>
        <position position="388"/>
    </location>
</feature>
<dbReference type="GO" id="GO:0005507">
    <property type="term" value="F:copper ion binding"/>
    <property type="evidence" value="ECO:0007669"/>
    <property type="project" value="InterPro"/>
</dbReference>
<comment type="similarity">
    <text evidence="2 11">Belongs to the copper/topaquinone oxidase family.</text>
</comment>
<dbReference type="GO" id="GO:0009308">
    <property type="term" value="P:amine metabolic process"/>
    <property type="evidence" value="ECO:0007669"/>
    <property type="project" value="UniProtKB-UniRule"/>
</dbReference>
<dbReference type="SUPFAM" id="SSF49998">
    <property type="entry name" value="Amine oxidase catalytic domain"/>
    <property type="match status" value="1"/>
</dbReference>
<dbReference type="GO" id="GO:0008131">
    <property type="term" value="F:primary methylamine oxidase activity"/>
    <property type="evidence" value="ECO:0007669"/>
    <property type="project" value="InterPro"/>
</dbReference>
<keyword evidence="5 9" id="KW-0801">TPQ</keyword>
<feature type="domain" description="Copper amine oxidase catalytic" evidence="13">
    <location>
        <begin position="228"/>
        <end position="630"/>
    </location>
</feature>
<feature type="region of interest" description="Disordered" evidence="12">
    <location>
        <begin position="635"/>
        <end position="654"/>
    </location>
</feature>
<evidence type="ECO:0000259" key="15">
    <source>
        <dbReference type="Pfam" id="PF21994"/>
    </source>
</evidence>
<dbReference type="AlphaFoldDB" id="A0A1H0VS83"/>
<dbReference type="InterPro" id="IPR015798">
    <property type="entry name" value="Cu_amine_oxidase_C"/>
</dbReference>
<keyword evidence="8" id="KW-1015">Disulfide bond</keyword>
<dbReference type="EC" id="1.4.3.-" evidence="11"/>
<accession>A0A1H0VS83</accession>
<feature type="domain" description="AGAO-like N2" evidence="15">
    <location>
        <begin position="17"/>
        <end position="92"/>
    </location>
</feature>
<dbReference type="FunFam" id="2.70.98.20:FF:000001">
    <property type="entry name" value="Amine oxidase"/>
    <property type="match status" value="1"/>
</dbReference>
<keyword evidence="4 11" id="KW-0479">Metal-binding</keyword>
<comment type="cofactor">
    <cofactor evidence="11">
        <name>Cu cation</name>
        <dbReference type="ChEBI" id="CHEBI:23378"/>
    </cofactor>
    <text evidence="11">Contains 1 topaquinone per subunit.</text>
</comment>
<feature type="compositionally biased region" description="Low complexity" evidence="12">
    <location>
        <begin position="636"/>
        <end position="654"/>
    </location>
</feature>
<evidence type="ECO:0000256" key="3">
    <source>
        <dbReference type="ARBA" id="ARBA00011738"/>
    </source>
</evidence>
<evidence type="ECO:0000259" key="13">
    <source>
        <dbReference type="Pfam" id="PF01179"/>
    </source>
</evidence>
<dbReference type="Pfam" id="PF02728">
    <property type="entry name" value="Cu_amine_oxidN3"/>
    <property type="match status" value="1"/>
</dbReference>
<evidence type="ECO:0000256" key="4">
    <source>
        <dbReference type="ARBA" id="ARBA00022723"/>
    </source>
</evidence>
<dbReference type="STRING" id="930152.SAMN05216565_107173"/>
<evidence type="ECO:0000256" key="10">
    <source>
        <dbReference type="PIRSR" id="PIRSR600269-51"/>
    </source>
</evidence>
<name>A0A1H0VS83_9BACI</name>
<dbReference type="PANTHER" id="PTHR10638">
    <property type="entry name" value="COPPER AMINE OXIDASE"/>
    <property type="match status" value="1"/>
</dbReference>
<evidence type="ECO:0000259" key="14">
    <source>
        <dbReference type="Pfam" id="PF02728"/>
    </source>
</evidence>
<evidence type="ECO:0000313" key="16">
    <source>
        <dbReference type="EMBL" id="SDP81035.1"/>
    </source>
</evidence>
<evidence type="ECO:0000256" key="1">
    <source>
        <dbReference type="ARBA" id="ARBA00001935"/>
    </source>
</evidence>
<dbReference type="InterPro" id="IPR054157">
    <property type="entry name" value="AGAO-like_N2"/>
</dbReference>
<evidence type="ECO:0000256" key="6">
    <source>
        <dbReference type="ARBA" id="ARBA00023002"/>
    </source>
</evidence>
<evidence type="ECO:0000256" key="9">
    <source>
        <dbReference type="PIRSR" id="PIRSR600269-50"/>
    </source>
</evidence>
<gene>
    <name evidence="16" type="ORF">SAMN05216565_107173</name>
</gene>
<proteinExistence type="inferred from homology"/>
<reference evidence="17" key="1">
    <citation type="submission" date="2016-10" db="EMBL/GenBank/DDBJ databases">
        <authorList>
            <person name="Varghese N."/>
            <person name="Submissions S."/>
        </authorList>
    </citation>
    <scope>NUCLEOTIDE SEQUENCE [LARGE SCALE GENOMIC DNA]</scope>
    <source>
        <strain evidence="17">IBRC-M10078</strain>
    </source>
</reference>
<evidence type="ECO:0000256" key="5">
    <source>
        <dbReference type="ARBA" id="ARBA00022772"/>
    </source>
</evidence>
<keyword evidence="6 11" id="KW-0560">Oxidoreductase</keyword>
<dbReference type="GO" id="GO:0048038">
    <property type="term" value="F:quinone binding"/>
    <property type="evidence" value="ECO:0007669"/>
    <property type="project" value="InterPro"/>
</dbReference>
<comment type="PTM">
    <text evidence="10 11">Topaquinone (TPQ) is generated by copper-dependent autoxidation of a specific tyrosyl residue.</text>
</comment>
<feature type="active site" description="Proton acceptor" evidence="9">
    <location>
        <position position="304"/>
    </location>
</feature>
<dbReference type="OrthoDB" id="9772590at2"/>
<keyword evidence="7 11" id="KW-0186">Copper</keyword>
<dbReference type="InterPro" id="IPR015802">
    <property type="entry name" value="Cu_amine_oxidase_N3"/>
</dbReference>
<dbReference type="InterPro" id="IPR049948">
    <property type="entry name" value="Cu_Am_ox_TPQ-bd"/>
</dbReference>
<dbReference type="Pfam" id="PF01179">
    <property type="entry name" value="Cu_amine_oxid"/>
    <property type="match status" value="1"/>
</dbReference>
<organism evidence="16 17">
    <name type="scientific">Litchfieldia salsa</name>
    <dbReference type="NCBI Taxonomy" id="930152"/>
    <lineage>
        <taxon>Bacteria</taxon>
        <taxon>Bacillati</taxon>
        <taxon>Bacillota</taxon>
        <taxon>Bacilli</taxon>
        <taxon>Bacillales</taxon>
        <taxon>Bacillaceae</taxon>
        <taxon>Litchfieldia</taxon>
    </lineage>
</organism>
<comment type="cofactor">
    <cofactor evidence="1">
        <name>Cu cation</name>
        <dbReference type="ChEBI" id="CHEBI:23378"/>
    </cofactor>
</comment>
<evidence type="ECO:0000313" key="17">
    <source>
        <dbReference type="Proteomes" id="UP000199159"/>
    </source>
</evidence>
<dbReference type="InterPro" id="IPR049947">
    <property type="entry name" value="Cu_Am_Ox_Cu-bd"/>
</dbReference>
<dbReference type="Gene3D" id="2.70.98.20">
    <property type="entry name" value="Copper amine oxidase, catalytic domain"/>
    <property type="match status" value="1"/>
</dbReference>
<evidence type="ECO:0000256" key="2">
    <source>
        <dbReference type="ARBA" id="ARBA00007983"/>
    </source>
</evidence>
<dbReference type="EMBL" id="FNJU01000007">
    <property type="protein sequence ID" value="SDP81035.1"/>
    <property type="molecule type" value="Genomic_DNA"/>
</dbReference>
<evidence type="ECO:0000256" key="11">
    <source>
        <dbReference type="RuleBase" id="RU000672"/>
    </source>
</evidence>
<feature type="domain" description="Copper amine oxidase N3-terminal" evidence="14">
    <location>
        <begin position="103"/>
        <end position="198"/>
    </location>
</feature>
<dbReference type="PROSITE" id="PS01164">
    <property type="entry name" value="COPPER_AMINE_OXID_1"/>
    <property type="match status" value="1"/>
</dbReference>
<dbReference type="Proteomes" id="UP000199159">
    <property type="component" value="Unassembled WGS sequence"/>
</dbReference>
<dbReference type="SUPFAM" id="SSF54416">
    <property type="entry name" value="Amine oxidase N-terminal region"/>
    <property type="match status" value="2"/>
</dbReference>
<dbReference type="InterPro" id="IPR016182">
    <property type="entry name" value="Cu_amine_oxidase_N-reg"/>
</dbReference>
<protein>
    <recommendedName>
        <fullName evidence="11">Amine oxidase</fullName>
        <ecNumber evidence="11">1.4.3.-</ecNumber>
    </recommendedName>
</protein>
<evidence type="ECO:0000256" key="8">
    <source>
        <dbReference type="ARBA" id="ARBA00023157"/>
    </source>
</evidence>